<dbReference type="SUPFAM" id="SSF52266">
    <property type="entry name" value="SGNH hydrolase"/>
    <property type="match status" value="1"/>
</dbReference>
<dbReference type="PANTHER" id="PTHR11852:SF0">
    <property type="entry name" value="PLATELET-ACTIVATING FACTOR ACETYLHYDROLASE IB SUBUNIT BETA HOMOLOG"/>
    <property type="match status" value="1"/>
</dbReference>
<dbReference type="WBParaSite" id="MBELARI_LOCUS14185">
    <property type="protein sequence ID" value="MBELARI_LOCUS14185"/>
    <property type="gene ID" value="MBELARI_LOCUS14185"/>
</dbReference>
<dbReference type="Gene3D" id="3.40.50.1110">
    <property type="entry name" value="SGNH hydrolase"/>
    <property type="match status" value="1"/>
</dbReference>
<feature type="region of interest" description="Disordered" evidence="1">
    <location>
        <begin position="363"/>
        <end position="404"/>
    </location>
</feature>
<reference evidence="3" key="1">
    <citation type="submission" date="2024-02" db="UniProtKB">
        <authorList>
            <consortium name="WormBaseParasite"/>
        </authorList>
    </citation>
    <scope>IDENTIFICATION</scope>
</reference>
<dbReference type="PANTHER" id="PTHR11852">
    <property type="entry name" value="PLATELET-ACTIVATING FACTOR ACETYLHYDROLASE"/>
    <property type="match status" value="1"/>
</dbReference>
<feature type="region of interest" description="Disordered" evidence="1">
    <location>
        <begin position="442"/>
        <end position="481"/>
    </location>
</feature>
<protein>
    <recommendedName>
        <fullName evidence="4">SGNH hydrolase-type esterase domain-containing protein</fullName>
    </recommendedName>
</protein>
<evidence type="ECO:0000256" key="1">
    <source>
        <dbReference type="SAM" id="MobiDB-lite"/>
    </source>
</evidence>
<evidence type="ECO:0008006" key="4">
    <source>
        <dbReference type="Google" id="ProtNLM"/>
    </source>
</evidence>
<evidence type="ECO:0000313" key="2">
    <source>
        <dbReference type="Proteomes" id="UP000887575"/>
    </source>
</evidence>
<dbReference type="Proteomes" id="UP000887575">
    <property type="component" value="Unassembled WGS sequence"/>
</dbReference>
<organism evidence="2 3">
    <name type="scientific">Mesorhabditis belari</name>
    <dbReference type="NCBI Taxonomy" id="2138241"/>
    <lineage>
        <taxon>Eukaryota</taxon>
        <taxon>Metazoa</taxon>
        <taxon>Ecdysozoa</taxon>
        <taxon>Nematoda</taxon>
        <taxon>Chromadorea</taxon>
        <taxon>Rhabditida</taxon>
        <taxon>Rhabditina</taxon>
        <taxon>Rhabditomorpha</taxon>
        <taxon>Rhabditoidea</taxon>
        <taxon>Rhabditidae</taxon>
        <taxon>Mesorhabditinae</taxon>
        <taxon>Mesorhabditis</taxon>
    </lineage>
</organism>
<accession>A0AAF3EK74</accession>
<proteinExistence type="predicted"/>
<dbReference type="AlphaFoldDB" id="A0AAF3EK74"/>
<name>A0AAF3EK74_9BILA</name>
<evidence type="ECO:0000313" key="3">
    <source>
        <dbReference type="WBParaSite" id="MBELARI_LOCUS14185"/>
    </source>
</evidence>
<dbReference type="InterPro" id="IPR036514">
    <property type="entry name" value="SGNH_hydro_sf"/>
</dbReference>
<sequence length="615" mass="69324">MFSQYLDEEHNHRINLASIQRTRDREQGKCVKEAYLEQKLIHKSYPNIFLSENGQLLILVKAKQAKQAQMSAPRSATDRTWLDTHECFVSEVRGKEADVIFVGDDHIALLGQSTFYREKISPLHCLTFGIIGDTIENVRWRVENGELDEASAKIIVLSIGCNVDEQSESVDGFSTKLVTLSELIRQKQPQAQLFVLKMLPSGRNDNPGRKFASAVNEGLDAKLKGIATVLDVEPTILNSEGRMDSHLMFDFRHLTQEGMPPSTKRGPLPIHFDPSAIRARYLPEVRGMPRYRHFLGSANKHHHQASASTGIDRADYVAELPQLIQPARQYQVFRDEQNPTLDITPGVTALTIVKKRRIRKNKEILPSLKPNDKKNEKPKERSETLSEAVEKKRNSVALSNSTSSEASIRSFTGVRLHDELSSAPRARNFEYSNGHLLNGIKEDADSLSVKQQPTRSKSAHDMLDEPFEPIPPTTSTHSLRDTRDIAIQTTSMSTQTTLDHSETSTSNAIGTQTETMPILIHPRRRSEAYNQQLLEEQSALMELIDEALDETIDRYSRLRANQIIASSARRQAQIWKDAKEFVAKILVPQSVDMANKGRAQKRTAAEIVAKIKIYP</sequence>
<feature type="compositionally biased region" description="Basic and acidic residues" evidence="1">
    <location>
        <begin position="370"/>
        <end position="393"/>
    </location>
</feature>
<keyword evidence="2" id="KW-1185">Reference proteome</keyword>